<keyword evidence="2" id="KW-1185">Reference proteome</keyword>
<reference evidence="3" key="2">
    <citation type="submission" date="2019-09" db="UniProtKB">
        <authorList>
            <consortium name="WormBaseParasite"/>
        </authorList>
    </citation>
    <scope>IDENTIFICATION</scope>
</reference>
<dbReference type="Proteomes" id="UP000050761">
    <property type="component" value="Unassembled WGS sequence"/>
</dbReference>
<accession>A0A3P8HXX8</accession>
<accession>A0A183GRQ9</accession>
<evidence type="ECO:0000313" key="1">
    <source>
        <dbReference type="EMBL" id="VDP50879.1"/>
    </source>
</evidence>
<sequence length="82" mass="9522">MRAIMELRNPRRKPGQEVADFCVVIGRLGGKTNHDRVVESKSLEYAQILLENLRDWFEYVQLMSALHRVEPSKATKRSNNSH</sequence>
<gene>
    <name evidence="1" type="ORF">HPBE_LOCUS25378</name>
</gene>
<dbReference type="WBParaSite" id="HPBE_0002537901-mRNA-1">
    <property type="protein sequence ID" value="HPBE_0002537901-mRNA-1"/>
    <property type="gene ID" value="HPBE_0002537901"/>
</dbReference>
<protein>
    <submittedName>
        <fullName evidence="3">DUF4145 domain-containing protein</fullName>
    </submittedName>
</protein>
<organism evidence="2 3">
    <name type="scientific">Heligmosomoides polygyrus</name>
    <name type="common">Parasitic roundworm</name>
    <dbReference type="NCBI Taxonomy" id="6339"/>
    <lineage>
        <taxon>Eukaryota</taxon>
        <taxon>Metazoa</taxon>
        <taxon>Ecdysozoa</taxon>
        <taxon>Nematoda</taxon>
        <taxon>Chromadorea</taxon>
        <taxon>Rhabditida</taxon>
        <taxon>Rhabditina</taxon>
        <taxon>Rhabditomorpha</taxon>
        <taxon>Strongyloidea</taxon>
        <taxon>Heligmosomidae</taxon>
        <taxon>Heligmosomoides</taxon>
    </lineage>
</organism>
<dbReference type="AlphaFoldDB" id="A0A183GRQ9"/>
<name>A0A183GRQ9_HELPZ</name>
<evidence type="ECO:0000313" key="3">
    <source>
        <dbReference type="WBParaSite" id="HPBE_0002537901-mRNA-1"/>
    </source>
</evidence>
<dbReference type="EMBL" id="UZAH01037807">
    <property type="protein sequence ID" value="VDP50879.1"/>
    <property type="molecule type" value="Genomic_DNA"/>
</dbReference>
<proteinExistence type="predicted"/>
<reference evidence="1 2" key="1">
    <citation type="submission" date="2018-11" db="EMBL/GenBank/DDBJ databases">
        <authorList>
            <consortium name="Pathogen Informatics"/>
        </authorList>
    </citation>
    <scope>NUCLEOTIDE SEQUENCE [LARGE SCALE GENOMIC DNA]</scope>
</reference>
<evidence type="ECO:0000313" key="2">
    <source>
        <dbReference type="Proteomes" id="UP000050761"/>
    </source>
</evidence>